<dbReference type="HOGENOM" id="CLU_357531_0_0_1"/>
<protein>
    <recommendedName>
        <fullName evidence="1">F-box domain-containing protein</fullName>
    </recommendedName>
</protein>
<organism evidence="2 3">
    <name type="scientific">Exophiala aquamarina CBS 119918</name>
    <dbReference type="NCBI Taxonomy" id="1182545"/>
    <lineage>
        <taxon>Eukaryota</taxon>
        <taxon>Fungi</taxon>
        <taxon>Dikarya</taxon>
        <taxon>Ascomycota</taxon>
        <taxon>Pezizomycotina</taxon>
        <taxon>Eurotiomycetes</taxon>
        <taxon>Chaetothyriomycetidae</taxon>
        <taxon>Chaetothyriales</taxon>
        <taxon>Herpotrichiellaceae</taxon>
        <taxon>Exophiala</taxon>
    </lineage>
</organism>
<dbReference type="AlphaFoldDB" id="A0A072NTB8"/>
<sequence length="784" mass="88124">MSPCLAENHWYRTYKDVIGHNQSLVAGFAVHESGAISIHEDGCIRLWMWGAEQAVAQLALSAQTDVPRCAVLHDTSFSLGWAGGWVSQHVWRSPTGQVVPQDELCLDAWCVPLFSAAVVHLAAFRDHLIVCGERDLVILDRESGGRRRCVRDIPPFPISVRLCHARVVDLGDAPHLVAVGIDTRKQLFVLWTPWSGILTSQSEWRDYGDGNSPWDRSGRFTRRHEVMAVREITSQGQIIMVSCTGRWWVYELHTARVTQWSAGPDPTYQRFASSASPALVALTHEREAQTRGLFFGTSPGLSHGELWPRSPSSRALEGIPVVPFESSFPGRLPSEVWRTIVRRICIDDLGSLMRVCHSLRDIGRAHRVGGACTVHNSTRIQAPDRFVLSQPGCARHLKVEVIEDSISSYHLWINELVTTITAMPCLRTLHLDQEIVLPSCEWARLDFPQGLCTSIDNLPRLSELRVRHLMLQPFRRVRLAYGVYDSFPPSIRTLNLDFRGGITRREAPHLNLDDLPRLERLTILGRPNRGARDSGVLILATQPHPRLAFLRVCGFAMSLDWLYFVRQSLRHIVASGMSRSDLPKQTLTLERVEVVELFHCGDSGEPDFLATMRQRLLIPGMRYFSMSADNREALGQAVSFVHGCHLEALALHLLKGGYLCDTNPIYSAVDQSRRETGFPRRCLIHGLVRKPSHHHNTPNFHIAVDLCSTSLEGWTHPMLFKEEARARRVRLLLQVDPEKQLFEREELERWAPSADGTYPPAPAAGSACPDWERLVTFSSSGPGG</sequence>
<dbReference type="VEuPathDB" id="FungiDB:A1O9_13090"/>
<gene>
    <name evidence="2" type="ORF">A1O9_13090</name>
</gene>
<comment type="caution">
    <text evidence="2">The sequence shown here is derived from an EMBL/GenBank/DDBJ whole genome shotgun (WGS) entry which is preliminary data.</text>
</comment>
<keyword evidence="3" id="KW-1185">Reference proteome</keyword>
<dbReference type="RefSeq" id="XP_013253451.1">
    <property type="nucleotide sequence ID" value="XM_013397997.1"/>
</dbReference>
<feature type="domain" description="F-box" evidence="1">
    <location>
        <begin position="332"/>
        <end position="372"/>
    </location>
</feature>
<dbReference type="OrthoDB" id="10686580at2759"/>
<evidence type="ECO:0000259" key="1">
    <source>
        <dbReference type="SMART" id="SM00256"/>
    </source>
</evidence>
<dbReference type="GeneID" id="25287981"/>
<evidence type="ECO:0000313" key="2">
    <source>
        <dbReference type="EMBL" id="KEF50861.1"/>
    </source>
</evidence>
<dbReference type="Proteomes" id="UP000027920">
    <property type="component" value="Unassembled WGS sequence"/>
</dbReference>
<reference evidence="2 3" key="1">
    <citation type="submission" date="2013-03" db="EMBL/GenBank/DDBJ databases">
        <title>The Genome Sequence of Exophiala aquamarina CBS 119918.</title>
        <authorList>
            <consortium name="The Broad Institute Genomics Platform"/>
            <person name="Cuomo C."/>
            <person name="de Hoog S."/>
            <person name="Gorbushina A."/>
            <person name="Walker B."/>
            <person name="Young S.K."/>
            <person name="Zeng Q."/>
            <person name="Gargeya S."/>
            <person name="Fitzgerald M."/>
            <person name="Haas B."/>
            <person name="Abouelleil A."/>
            <person name="Allen A.W."/>
            <person name="Alvarado L."/>
            <person name="Arachchi H.M."/>
            <person name="Berlin A.M."/>
            <person name="Chapman S.B."/>
            <person name="Gainer-Dewar J."/>
            <person name="Goldberg J."/>
            <person name="Griggs A."/>
            <person name="Gujja S."/>
            <person name="Hansen M."/>
            <person name="Howarth C."/>
            <person name="Imamovic A."/>
            <person name="Ireland A."/>
            <person name="Larimer J."/>
            <person name="McCowan C."/>
            <person name="Murphy C."/>
            <person name="Pearson M."/>
            <person name="Poon T.W."/>
            <person name="Priest M."/>
            <person name="Roberts A."/>
            <person name="Saif S."/>
            <person name="Shea T."/>
            <person name="Sisk P."/>
            <person name="Sykes S."/>
            <person name="Wortman J."/>
            <person name="Nusbaum C."/>
            <person name="Birren B."/>
        </authorList>
    </citation>
    <scope>NUCLEOTIDE SEQUENCE [LARGE SCALE GENOMIC DNA]</scope>
    <source>
        <strain evidence="2 3">CBS 119918</strain>
    </source>
</reference>
<dbReference type="SUPFAM" id="SSF52058">
    <property type="entry name" value="L domain-like"/>
    <property type="match status" value="1"/>
</dbReference>
<name>A0A072NTB8_9EURO</name>
<evidence type="ECO:0000313" key="3">
    <source>
        <dbReference type="Proteomes" id="UP000027920"/>
    </source>
</evidence>
<proteinExistence type="predicted"/>
<accession>A0A072NTB8</accession>
<dbReference type="CDD" id="cd09917">
    <property type="entry name" value="F-box_SF"/>
    <property type="match status" value="1"/>
</dbReference>
<dbReference type="EMBL" id="AMGV01000059">
    <property type="protein sequence ID" value="KEF50861.1"/>
    <property type="molecule type" value="Genomic_DNA"/>
</dbReference>
<dbReference type="Pfam" id="PF00646">
    <property type="entry name" value="F-box"/>
    <property type="match status" value="1"/>
</dbReference>
<dbReference type="InterPro" id="IPR001810">
    <property type="entry name" value="F-box_dom"/>
</dbReference>
<dbReference type="SMART" id="SM00256">
    <property type="entry name" value="FBOX"/>
    <property type="match status" value="1"/>
</dbReference>